<evidence type="ECO:0000259" key="2">
    <source>
        <dbReference type="SMART" id="SM00458"/>
    </source>
</evidence>
<evidence type="ECO:0000313" key="3">
    <source>
        <dbReference type="EMBL" id="WDE08739.1"/>
    </source>
</evidence>
<reference evidence="3 4" key="1">
    <citation type="journal article" date="2015" name="Genome Announc.">
        <title>Draft Genome Sequences of Marine Isolates of Thalassomonas viridans and Thalassomonas actiniarum.</title>
        <authorList>
            <person name="Olonade I."/>
            <person name="van Zyl L.J."/>
            <person name="Trindade M."/>
        </authorList>
    </citation>
    <scope>NUCLEOTIDE SEQUENCE [LARGE SCALE GENOMIC DNA]</scope>
    <source>
        <strain evidence="3 4">XOM25</strain>
    </source>
</reference>
<keyword evidence="4" id="KW-1185">Reference proteome</keyword>
<dbReference type="AlphaFoldDB" id="A0AAE9Z9T5"/>
<dbReference type="KEGG" id="tvd:SG34_033080"/>
<feature type="domain" description="Ricin B lectin" evidence="2">
    <location>
        <begin position="467"/>
        <end position="601"/>
    </location>
</feature>
<dbReference type="Pfam" id="PF00652">
    <property type="entry name" value="Ricin_B_lectin"/>
    <property type="match status" value="1"/>
</dbReference>
<dbReference type="Proteomes" id="UP000032352">
    <property type="component" value="Chromosome pTvir"/>
</dbReference>
<reference evidence="3 4" key="2">
    <citation type="journal article" date="2022" name="Mar. Drugs">
        <title>Bioassay-Guided Fractionation Leads to the Detection of Cholic Acid Generated by the Rare Thalassomonas sp.</title>
        <authorList>
            <person name="Pheiffer F."/>
            <person name="Schneider Y.K."/>
            <person name="Hansen E.H."/>
            <person name="Andersen J.H."/>
            <person name="Isaksson J."/>
            <person name="Busche T."/>
            <person name="R C."/>
            <person name="Kalinowski J."/>
            <person name="Zyl L.V."/>
            <person name="Trindade M."/>
        </authorList>
    </citation>
    <scope>NUCLEOTIDE SEQUENCE [LARGE SCALE GENOMIC DNA]</scope>
    <source>
        <strain evidence="3 4">XOM25</strain>
    </source>
</reference>
<keyword evidence="1" id="KW-0732">Signal</keyword>
<evidence type="ECO:0000256" key="1">
    <source>
        <dbReference type="SAM" id="SignalP"/>
    </source>
</evidence>
<feature type="chain" id="PRO_5041933436" evidence="1">
    <location>
        <begin position="21"/>
        <end position="612"/>
    </location>
</feature>
<sequence>MKKNLLTVSLLCALSANANAELPVNYILAQSLSGTALFNESCYLKLTPNQEKITLPLSCQDYVLLDQTDIASEQRMAITGEVTVLGFESPFILITQPQIKDKEVISLYETFDEKDIVSQITAQRAIKKEKEESLSGKAFSTALTAPVQYQEEPPKPYHTKVVRQTIPLNRTVNADGSEQAVFEYEIDFFASQAFYNELGNSDYDNKKYVRVTLKNGPGVNFNTIEGYGSPYDSWWPVSPNQKIYYKYRDYLDRVKVSSVLSGNTVEINEARPNNNDRNLSKVTYESSVNVGFGVSIPKVPINEITVSSQKSVTYESGDFFDFIANNDANSFSVDYFNSSYGSEVNPRADGYCDLIDDASGCWKHATSTYDDPFNLYKLNGTPYSNGFVPNYLVTYAVPRSTTGSADLILNASVDGMALYGHARWAGGQLFYHGWKGTDEDKEFEMNTYTKSTRIGINWDSPLFSGAQPVVLNAVHGSNETAQCLTVQSNNIITTEECVDGSYNQMFYYTPDRKYIYQNDLSLCLSTAQEHLSLQTCKSVSNNYQEWYWDNTDLAARSYLYTRVDNNMLRLIDVDRQDVNGTSLLEVKELTEADSSNQFNSHNGKVILSSVEQ</sequence>
<dbReference type="EMBL" id="CP059734">
    <property type="protein sequence ID" value="WDE08739.1"/>
    <property type="molecule type" value="Genomic_DNA"/>
</dbReference>
<dbReference type="SMART" id="SM00458">
    <property type="entry name" value="RICIN"/>
    <property type="match status" value="1"/>
</dbReference>
<name>A0AAE9Z9T5_9GAMM</name>
<protein>
    <submittedName>
        <fullName evidence="3">Ricin-type beta-trefoil lectin domain protein</fullName>
    </submittedName>
</protein>
<dbReference type="Gene3D" id="2.70.240.20">
    <property type="entry name" value="Leukocidin/Hemolysin toxin, cytolysin domain"/>
    <property type="match status" value="1"/>
</dbReference>
<proteinExistence type="predicted"/>
<gene>
    <name evidence="3" type="ORF">SG34_033080</name>
</gene>
<organism evidence="3 4">
    <name type="scientific">Thalassomonas viridans</name>
    <dbReference type="NCBI Taxonomy" id="137584"/>
    <lineage>
        <taxon>Bacteria</taxon>
        <taxon>Pseudomonadati</taxon>
        <taxon>Pseudomonadota</taxon>
        <taxon>Gammaproteobacteria</taxon>
        <taxon>Alteromonadales</taxon>
        <taxon>Colwelliaceae</taxon>
        <taxon>Thalassomonas</taxon>
    </lineage>
</organism>
<dbReference type="InterPro" id="IPR035992">
    <property type="entry name" value="Ricin_B-like_lectins"/>
</dbReference>
<feature type="signal peptide" evidence="1">
    <location>
        <begin position="1"/>
        <end position="20"/>
    </location>
</feature>
<dbReference type="InterPro" id="IPR000772">
    <property type="entry name" value="Ricin_B_lectin"/>
</dbReference>
<evidence type="ECO:0000313" key="4">
    <source>
        <dbReference type="Proteomes" id="UP000032352"/>
    </source>
</evidence>
<accession>A0AAE9Z9T5</accession>
<dbReference type="PROSITE" id="PS50231">
    <property type="entry name" value="RICIN_B_LECTIN"/>
    <property type="match status" value="1"/>
</dbReference>
<dbReference type="RefSeq" id="WP_044839821.1">
    <property type="nucleotide sequence ID" value="NZ_CP059734.1"/>
</dbReference>
<dbReference type="SUPFAM" id="SSF50370">
    <property type="entry name" value="Ricin B-like lectins"/>
    <property type="match status" value="1"/>
</dbReference>